<reference evidence="2 3" key="1">
    <citation type="submission" date="2017-10" db="EMBL/GenBank/DDBJ databases">
        <title>Novel microbial diversity and functional potential in the marine mammal oral microbiome.</title>
        <authorList>
            <person name="Dudek N.K."/>
            <person name="Sun C.L."/>
            <person name="Burstein D."/>
            <person name="Kantor R.S."/>
            <person name="Aliaga Goltsman D.S."/>
            <person name="Bik E.M."/>
            <person name="Thomas B.C."/>
            <person name="Banfield J.F."/>
            <person name="Relman D.A."/>
        </authorList>
    </citation>
    <scope>NUCLEOTIDE SEQUENCE [LARGE SCALE GENOMIC DNA]</scope>
    <source>
        <strain evidence="2">DOLJORAL78_47_16</strain>
    </source>
</reference>
<evidence type="ECO:0000256" key="1">
    <source>
        <dbReference type="SAM" id="MobiDB-lite"/>
    </source>
</evidence>
<sequence>MLTDVTNDDDPRHVEAGKVLSRQLHEAREITGQVECPICCQIFDATHVIKCPGCRTLINRAFKSYYPSLFSEPLCKTTMNGKSPTARPRSQNKSASSRQTARRTPGKARKTSSRKAKKKKELNLDFFAQGYMEYPG</sequence>
<feature type="compositionally biased region" description="Polar residues" evidence="1">
    <location>
        <begin position="77"/>
        <end position="99"/>
    </location>
</feature>
<proteinExistence type="predicted"/>
<name>A0A2G6K9T1_9BACT</name>
<protein>
    <submittedName>
        <fullName evidence="2">Uncharacterized protein</fullName>
    </submittedName>
</protein>
<gene>
    <name evidence="2" type="ORF">CSA56_15560</name>
</gene>
<evidence type="ECO:0000313" key="3">
    <source>
        <dbReference type="Proteomes" id="UP000230821"/>
    </source>
</evidence>
<organism evidence="2 3">
    <name type="scientific">candidate division KSB3 bacterium</name>
    <dbReference type="NCBI Taxonomy" id="2044937"/>
    <lineage>
        <taxon>Bacteria</taxon>
        <taxon>candidate division KSB3</taxon>
    </lineage>
</organism>
<feature type="compositionally biased region" description="Basic residues" evidence="1">
    <location>
        <begin position="100"/>
        <end position="120"/>
    </location>
</feature>
<dbReference type="Proteomes" id="UP000230821">
    <property type="component" value="Unassembled WGS sequence"/>
</dbReference>
<comment type="caution">
    <text evidence="2">The sequence shown here is derived from an EMBL/GenBank/DDBJ whole genome shotgun (WGS) entry which is preliminary data.</text>
</comment>
<evidence type="ECO:0000313" key="2">
    <source>
        <dbReference type="EMBL" id="PIE32424.1"/>
    </source>
</evidence>
<dbReference type="AlphaFoldDB" id="A0A2G6K9T1"/>
<feature type="region of interest" description="Disordered" evidence="1">
    <location>
        <begin position="77"/>
        <end position="121"/>
    </location>
</feature>
<dbReference type="EMBL" id="PDSK01000114">
    <property type="protein sequence ID" value="PIE32424.1"/>
    <property type="molecule type" value="Genomic_DNA"/>
</dbReference>
<accession>A0A2G6K9T1</accession>